<dbReference type="GO" id="GO:0019877">
    <property type="term" value="P:diaminopimelate biosynthetic process"/>
    <property type="evidence" value="ECO:0007669"/>
    <property type="project" value="UniProtKB-UniRule"/>
</dbReference>
<keyword evidence="8 12" id="KW-0457">Lysine biosynthesis</keyword>
<evidence type="ECO:0000313" key="17">
    <source>
        <dbReference type="Proteomes" id="UP000243950"/>
    </source>
</evidence>
<feature type="active site" description="Schiff-base intermediate with substrate" evidence="12 14">
    <location>
        <position position="161"/>
    </location>
</feature>
<comment type="pathway">
    <text evidence="2 12">Amino-acid biosynthesis; L-lysine biosynthesis via DAP pathway; (S)-tetrahydrodipicolinate from L-aspartate: step 3/4.</text>
</comment>
<keyword evidence="10 12" id="KW-0704">Schiff base</keyword>
<dbReference type="NCBIfam" id="TIGR00674">
    <property type="entry name" value="dapA"/>
    <property type="match status" value="1"/>
</dbReference>
<dbReference type="EC" id="4.3.3.7" evidence="4 12"/>
<dbReference type="SUPFAM" id="SSF51569">
    <property type="entry name" value="Aldolase"/>
    <property type="match status" value="1"/>
</dbReference>
<evidence type="ECO:0000256" key="15">
    <source>
        <dbReference type="PIRSR" id="PIRSR001365-2"/>
    </source>
</evidence>
<dbReference type="SMART" id="SM01130">
    <property type="entry name" value="DHDPS"/>
    <property type="match status" value="1"/>
</dbReference>
<dbReference type="GO" id="GO:0005737">
    <property type="term" value="C:cytoplasm"/>
    <property type="evidence" value="ECO:0007669"/>
    <property type="project" value="UniProtKB-SubCell"/>
</dbReference>
<feature type="binding site" evidence="12 15">
    <location>
        <position position="201"/>
    </location>
    <ligand>
        <name>pyruvate</name>
        <dbReference type="ChEBI" id="CHEBI:15361"/>
    </ligand>
</feature>
<dbReference type="GO" id="GO:0008840">
    <property type="term" value="F:4-hydroxy-tetrahydrodipicolinate synthase activity"/>
    <property type="evidence" value="ECO:0007669"/>
    <property type="project" value="UniProtKB-UniRule"/>
</dbReference>
<comment type="function">
    <text evidence="1 12">Catalyzes the condensation of (S)-aspartate-beta-semialdehyde [(S)-ASA] and pyruvate to 4-hydroxy-tetrahydrodipicolinate (HTPA).</text>
</comment>
<dbReference type="PRINTS" id="PR00146">
    <property type="entry name" value="DHPICSNTHASE"/>
</dbReference>
<evidence type="ECO:0000256" key="6">
    <source>
        <dbReference type="ARBA" id="ARBA00022605"/>
    </source>
</evidence>
<keyword evidence="7 12" id="KW-0220">Diaminopimelate biosynthesis</keyword>
<dbReference type="Gene3D" id="3.20.20.70">
    <property type="entry name" value="Aldolase class I"/>
    <property type="match status" value="1"/>
</dbReference>
<accession>A0A1I1UPB1</accession>
<dbReference type="InterPro" id="IPR013785">
    <property type="entry name" value="Aldolase_TIM"/>
</dbReference>
<dbReference type="Proteomes" id="UP000243950">
    <property type="component" value="Unassembled WGS sequence"/>
</dbReference>
<dbReference type="UniPathway" id="UPA00034">
    <property type="reaction ID" value="UER00017"/>
</dbReference>
<feature type="site" description="Part of a proton relay during catalysis" evidence="12">
    <location>
        <position position="107"/>
    </location>
</feature>
<name>A0A1I1UPB1_PSEOC</name>
<dbReference type="RefSeq" id="WP_093503368.1">
    <property type="nucleotide sequence ID" value="NZ_BSSG01000004.1"/>
</dbReference>
<evidence type="ECO:0000256" key="1">
    <source>
        <dbReference type="ARBA" id="ARBA00003294"/>
    </source>
</evidence>
<evidence type="ECO:0000256" key="7">
    <source>
        <dbReference type="ARBA" id="ARBA00022915"/>
    </source>
</evidence>
<keyword evidence="6 12" id="KW-0028">Amino-acid biosynthesis</keyword>
<dbReference type="Pfam" id="PF00701">
    <property type="entry name" value="DHDPS"/>
    <property type="match status" value="1"/>
</dbReference>
<dbReference type="EMBL" id="FOMO01000003">
    <property type="protein sequence ID" value="SFD72415.1"/>
    <property type="molecule type" value="Genomic_DNA"/>
</dbReference>
<evidence type="ECO:0000313" key="16">
    <source>
        <dbReference type="EMBL" id="SFD72415.1"/>
    </source>
</evidence>
<evidence type="ECO:0000256" key="14">
    <source>
        <dbReference type="PIRSR" id="PIRSR001365-1"/>
    </source>
</evidence>
<dbReference type="InterPro" id="IPR020625">
    <property type="entry name" value="Schiff_base-form_aldolases_AS"/>
</dbReference>
<keyword evidence="17" id="KW-1185">Reference proteome</keyword>
<reference evidence="17" key="1">
    <citation type="submission" date="2016-10" db="EMBL/GenBank/DDBJ databases">
        <authorList>
            <person name="Varghese N."/>
            <person name="Submissions S."/>
        </authorList>
    </citation>
    <scope>NUCLEOTIDE SEQUENCE [LARGE SCALE GENOMIC DNA]</scope>
    <source>
        <strain evidence="17">JCM 2783</strain>
    </source>
</reference>
<proteinExistence type="inferred from homology"/>
<gene>
    <name evidence="12" type="primary">dapA</name>
    <name evidence="16" type="ORF">SAMN05216372_103483</name>
</gene>
<dbReference type="CDD" id="cd00950">
    <property type="entry name" value="DHDPS"/>
    <property type="match status" value="1"/>
</dbReference>
<evidence type="ECO:0000256" key="2">
    <source>
        <dbReference type="ARBA" id="ARBA00005120"/>
    </source>
</evidence>
<sequence length="284" mass="30418">MSTFSGIWVALVTPFRGGQVDLPALRSLAAHLIESGAAGLVVCGTSGEAAALDEQEQLAVLDAVLEVVPASRVVMGLAGNNQAAVLARLQRIQRRPLAGILVPAPYYIRPSQDGLQAFFLALAEASRLPIILYDIPYRSSVTLELQTLRQLARHPRIVAIKDCGGDVRKTQALIADGQLDVLTGEDEQIFATLCLGGSGAISAAAHLRTADFARVVSLLREGDLFAGRTLFRELLPWIRLAFSEPNPAPVKAALALQGMIADELREPMLCVSDGLRAQLRNELP</sequence>
<comment type="catalytic activity">
    <reaction evidence="11 12">
        <text>L-aspartate 4-semialdehyde + pyruvate = (2S,4S)-4-hydroxy-2,3,4,5-tetrahydrodipicolinate + H2O + H(+)</text>
        <dbReference type="Rhea" id="RHEA:34171"/>
        <dbReference type="ChEBI" id="CHEBI:15361"/>
        <dbReference type="ChEBI" id="CHEBI:15377"/>
        <dbReference type="ChEBI" id="CHEBI:15378"/>
        <dbReference type="ChEBI" id="CHEBI:67139"/>
        <dbReference type="ChEBI" id="CHEBI:537519"/>
        <dbReference type="EC" id="4.3.3.7"/>
    </reaction>
</comment>
<dbReference type="AlphaFoldDB" id="A0A1I1UPB1"/>
<keyword evidence="9 12" id="KW-0456">Lyase</keyword>
<feature type="site" description="Part of a proton relay during catalysis" evidence="12">
    <location>
        <position position="45"/>
    </location>
</feature>
<evidence type="ECO:0000256" key="11">
    <source>
        <dbReference type="ARBA" id="ARBA00047836"/>
    </source>
</evidence>
<comment type="similarity">
    <text evidence="3 12 13">Belongs to the DapA family.</text>
</comment>
<dbReference type="InterPro" id="IPR002220">
    <property type="entry name" value="DapA-like"/>
</dbReference>
<evidence type="ECO:0000256" key="10">
    <source>
        <dbReference type="ARBA" id="ARBA00023270"/>
    </source>
</evidence>
<dbReference type="PANTHER" id="PTHR12128">
    <property type="entry name" value="DIHYDRODIPICOLINATE SYNTHASE"/>
    <property type="match status" value="1"/>
</dbReference>
<comment type="subunit">
    <text evidence="12">Homotetramer; dimer of dimers.</text>
</comment>
<dbReference type="HAMAP" id="MF_00418">
    <property type="entry name" value="DapA"/>
    <property type="match status" value="1"/>
</dbReference>
<comment type="caution">
    <text evidence="12">Was originally thought to be a dihydrodipicolinate synthase (DHDPS), catalyzing the condensation of (S)-aspartate-beta-semialdehyde [(S)-ASA] and pyruvate to dihydrodipicolinate (DHDP). However, it was shown in E.coli that the product of the enzymatic reaction is not dihydrodipicolinate but in fact (4S)-4-hydroxy-2,3,4,5-tetrahydro-(2S)-dipicolinic acid (HTPA), and that the consecutive dehydration reaction leading to DHDP is not spontaneous but catalyzed by DapB.</text>
</comment>
<feature type="active site" description="Proton donor/acceptor" evidence="12 14">
    <location>
        <position position="133"/>
    </location>
</feature>
<dbReference type="GO" id="GO:0009089">
    <property type="term" value="P:lysine biosynthetic process via diaminopimelate"/>
    <property type="evidence" value="ECO:0007669"/>
    <property type="project" value="UniProtKB-UniRule"/>
</dbReference>
<organism evidence="16 17">
    <name type="scientific">Pseudomonas straminea</name>
    <dbReference type="NCBI Taxonomy" id="47882"/>
    <lineage>
        <taxon>Bacteria</taxon>
        <taxon>Pseudomonadati</taxon>
        <taxon>Pseudomonadota</taxon>
        <taxon>Gammaproteobacteria</taxon>
        <taxon>Pseudomonadales</taxon>
        <taxon>Pseudomonadaceae</taxon>
        <taxon>Phytopseudomonas</taxon>
    </lineage>
</organism>
<dbReference type="PROSITE" id="PS00666">
    <property type="entry name" value="DHDPS_2"/>
    <property type="match status" value="1"/>
</dbReference>
<dbReference type="PANTHER" id="PTHR12128:SF66">
    <property type="entry name" value="4-HYDROXY-2-OXOGLUTARATE ALDOLASE, MITOCHONDRIAL"/>
    <property type="match status" value="1"/>
</dbReference>
<dbReference type="PIRSF" id="PIRSF001365">
    <property type="entry name" value="DHDPS"/>
    <property type="match status" value="1"/>
</dbReference>
<feature type="binding site" evidence="12">
    <location>
        <position position="46"/>
    </location>
    <ligand>
        <name>pyruvate</name>
        <dbReference type="ChEBI" id="CHEBI:15361"/>
    </ligand>
</feature>
<evidence type="ECO:0000256" key="12">
    <source>
        <dbReference type="HAMAP-Rule" id="MF_00418"/>
    </source>
</evidence>
<evidence type="ECO:0000256" key="9">
    <source>
        <dbReference type="ARBA" id="ARBA00023239"/>
    </source>
</evidence>
<evidence type="ECO:0000256" key="5">
    <source>
        <dbReference type="ARBA" id="ARBA00022490"/>
    </source>
</evidence>
<evidence type="ECO:0000256" key="13">
    <source>
        <dbReference type="PIRNR" id="PIRNR001365"/>
    </source>
</evidence>
<keyword evidence="5 12" id="KW-0963">Cytoplasm</keyword>
<evidence type="ECO:0000256" key="4">
    <source>
        <dbReference type="ARBA" id="ARBA00012086"/>
    </source>
</evidence>
<evidence type="ECO:0000256" key="3">
    <source>
        <dbReference type="ARBA" id="ARBA00007592"/>
    </source>
</evidence>
<dbReference type="InterPro" id="IPR005263">
    <property type="entry name" value="DapA"/>
</dbReference>
<comment type="subcellular location">
    <subcellularLocation>
        <location evidence="12">Cytoplasm</location>
    </subcellularLocation>
</comment>
<evidence type="ECO:0000256" key="8">
    <source>
        <dbReference type="ARBA" id="ARBA00023154"/>
    </source>
</evidence>
<protein>
    <recommendedName>
        <fullName evidence="4 12">4-hydroxy-tetrahydrodipicolinate synthase</fullName>
        <shortName evidence="12">HTPA synthase</shortName>
        <ecNumber evidence="4 12">4.3.3.7</ecNumber>
    </recommendedName>
</protein>